<sequence length="95" mass="9618">MSATKLRLDRAGIIELLKGPVGRGAVTAAADAVKRNVGTPTASGKPVDVRVGAFETRITAAASVTLAHPAGIAMEAKHGYLGKAATAAGLSVRRR</sequence>
<evidence type="ECO:0008006" key="3">
    <source>
        <dbReference type="Google" id="ProtNLM"/>
    </source>
</evidence>
<dbReference type="KEGG" id="mhos:CXR34_13500"/>
<reference evidence="1 2" key="1">
    <citation type="submission" date="2017-12" db="EMBL/GenBank/DDBJ databases">
        <title>Isolation and characterization of estrogens degradatiion strain Microbacterium hominis SJTG1.</title>
        <authorList>
            <person name="Xiong W."/>
            <person name="Yin C."/>
            <person name="Zheng D."/>
            <person name="Liang R."/>
        </authorList>
    </citation>
    <scope>NUCLEOTIDE SEQUENCE [LARGE SCALE GENOMIC DNA]</scope>
    <source>
        <strain evidence="1 2">SJTG1</strain>
    </source>
</reference>
<dbReference type="Proteomes" id="UP000233276">
    <property type="component" value="Chromosome"/>
</dbReference>
<dbReference type="EMBL" id="CP025299">
    <property type="protein sequence ID" value="AUG30362.1"/>
    <property type="molecule type" value="Genomic_DNA"/>
</dbReference>
<proteinExistence type="predicted"/>
<gene>
    <name evidence="1" type="ORF">CXR34_13500</name>
</gene>
<accession>A0A2K9DBU8</accession>
<dbReference type="RefSeq" id="WP_101306684.1">
    <property type="nucleotide sequence ID" value="NZ_CP025299.1"/>
</dbReference>
<name>A0A2K9DBU8_9MICO</name>
<organism evidence="1 2">
    <name type="scientific">Microbacterium hominis</name>
    <dbReference type="NCBI Taxonomy" id="162426"/>
    <lineage>
        <taxon>Bacteria</taxon>
        <taxon>Bacillati</taxon>
        <taxon>Actinomycetota</taxon>
        <taxon>Actinomycetes</taxon>
        <taxon>Micrococcales</taxon>
        <taxon>Microbacteriaceae</taxon>
        <taxon>Microbacterium</taxon>
    </lineage>
</organism>
<evidence type="ECO:0000313" key="2">
    <source>
        <dbReference type="Proteomes" id="UP000233276"/>
    </source>
</evidence>
<dbReference type="AlphaFoldDB" id="A0A2K9DBU8"/>
<protein>
    <recommendedName>
        <fullName evidence="3">HK97 gp10 family phage protein</fullName>
    </recommendedName>
</protein>
<evidence type="ECO:0000313" key="1">
    <source>
        <dbReference type="EMBL" id="AUG30362.1"/>
    </source>
</evidence>